<keyword evidence="3" id="KW-1185">Reference proteome</keyword>
<dbReference type="NCBIfam" id="TIGR03519">
    <property type="entry name" value="T9SS_PorP_fam"/>
    <property type="match status" value="1"/>
</dbReference>
<feature type="region of interest" description="Disordered" evidence="1">
    <location>
        <begin position="459"/>
        <end position="492"/>
    </location>
</feature>
<feature type="compositionally biased region" description="Basic and acidic residues" evidence="1">
    <location>
        <begin position="373"/>
        <end position="388"/>
    </location>
</feature>
<dbReference type="RefSeq" id="WP_161436451.1">
    <property type="nucleotide sequence ID" value="NZ_WXYO01000007.1"/>
</dbReference>
<dbReference type="Proteomes" id="UP000475249">
    <property type="component" value="Unassembled WGS sequence"/>
</dbReference>
<dbReference type="InterPro" id="IPR019861">
    <property type="entry name" value="PorP/SprF_Bacteroidetes"/>
</dbReference>
<name>A0A6L9EFB8_9FLAO</name>
<protein>
    <submittedName>
        <fullName evidence="2">Type IX secretion system membrane protein PorP/SprF</fullName>
    </submittedName>
</protein>
<accession>A0A6L9EFB8</accession>
<feature type="compositionally biased region" description="Basic and acidic residues" evidence="1">
    <location>
        <begin position="464"/>
        <end position="492"/>
    </location>
</feature>
<proteinExistence type="predicted"/>
<feature type="compositionally biased region" description="Acidic residues" evidence="1">
    <location>
        <begin position="310"/>
        <end position="327"/>
    </location>
</feature>
<dbReference type="Pfam" id="PF11751">
    <property type="entry name" value="PorP_SprF"/>
    <property type="match status" value="1"/>
</dbReference>
<organism evidence="2 3">
    <name type="scientific">Poritiphilus flavus</name>
    <dbReference type="NCBI Taxonomy" id="2697053"/>
    <lineage>
        <taxon>Bacteria</taxon>
        <taxon>Pseudomonadati</taxon>
        <taxon>Bacteroidota</taxon>
        <taxon>Flavobacteriia</taxon>
        <taxon>Flavobacteriales</taxon>
        <taxon>Flavobacteriaceae</taxon>
        <taxon>Poritiphilus</taxon>
    </lineage>
</organism>
<reference evidence="2 3" key="1">
    <citation type="submission" date="2020-01" db="EMBL/GenBank/DDBJ databases">
        <title>Bacteria diversity of Porities sp.</title>
        <authorList>
            <person name="Wang G."/>
        </authorList>
    </citation>
    <scope>NUCLEOTIDE SEQUENCE [LARGE SCALE GENOMIC DNA]</scope>
    <source>
        <strain evidence="2 3">R33</strain>
    </source>
</reference>
<feature type="region of interest" description="Disordered" evidence="1">
    <location>
        <begin position="406"/>
        <end position="444"/>
    </location>
</feature>
<sequence>MTKRQLALFALFIGLFVRSQEVELPPDFRQLNLVEFNSSLLNPVFSLDRNSPESVALWTRWQWQTVDGDPTTLFLNYTRQLNAVSSVGAGFLQHNTGVFLLTGGALNYARSFDLPSDMKIVLGLNVLGYQRELAADPFDPNIQVLPGLAESNDFILQAAPGVQFQYQRFRIGFVGENLLEYNFNNSRTESSSDEKVYVGLMSYNFPVTIFGSTDESFIQPTVYLKSLPGLDDQFGFTALFSTPKFWAQTGYNNFYGISAGAGGRFFKNWSIGALMEFGTSSDLEGQDPTFEFVTAYTFGPKAIERRLVENDEETEEELAAETEDEQEKQEQELAKAEALAQEAAQKRQDSINQVREAEALAETQRLQQQRTDSIARSERESALEAERLKQQQTLDSIENARRHEALAAAQREREERRQDSINAVRRQEALAAARKEREDRRRDSIAAVREQEAIVAARKKRQDRRRDSIAAVREQEAIASARKEREDRRRDSIAAVRQQEALAEARRVQEQKRQDSIQAAKLAEAEKEEVKPKAGEKYEEVANADGLQPGYYLIANVFGTKKYFERFMKTLSDQGLEPKSFYRSLNKYNYVYLRRYNTIGEARRARDSKFGGRYPDKTWIFRVVGD</sequence>
<evidence type="ECO:0000256" key="1">
    <source>
        <dbReference type="SAM" id="MobiDB-lite"/>
    </source>
</evidence>
<comment type="caution">
    <text evidence="2">The sequence shown here is derived from an EMBL/GenBank/DDBJ whole genome shotgun (WGS) entry which is preliminary data.</text>
</comment>
<evidence type="ECO:0000313" key="2">
    <source>
        <dbReference type="EMBL" id="NAS13406.1"/>
    </source>
</evidence>
<evidence type="ECO:0000313" key="3">
    <source>
        <dbReference type="Proteomes" id="UP000475249"/>
    </source>
</evidence>
<gene>
    <name evidence="2" type="ORF">GTQ38_15440</name>
</gene>
<dbReference type="AlphaFoldDB" id="A0A6L9EFB8"/>
<dbReference type="EMBL" id="WXYO01000007">
    <property type="protein sequence ID" value="NAS13406.1"/>
    <property type="molecule type" value="Genomic_DNA"/>
</dbReference>
<feature type="region of interest" description="Disordered" evidence="1">
    <location>
        <begin position="363"/>
        <end position="388"/>
    </location>
</feature>
<feature type="region of interest" description="Disordered" evidence="1">
    <location>
        <begin position="310"/>
        <end position="331"/>
    </location>
</feature>